<comment type="caution">
    <text evidence="1">The sequence shown here is derived from an EMBL/GenBank/DDBJ whole genome shotgun (WGS) entry which is preliminary data.</text>
</comment>
<evidence type="ECO:0000313" key="2">
    <source>
        <dbReference type="Proteomes" id="UP000807115"/>
    </source>
</evidence>
<protein>
    <submittedName>
        <fullName evidence="1">Uncharacterized protein</fullName>
    </submittedName>
</protein>
<gene>
    <name evidence="1" type="ORF">BDA96_07G000300</name>
</gene>
<organism evidence="1 2">
    <name type="scientific">Sorghum bicolor</name>
    <name type="common">Sorghum</name>
    <name type="synonym">Sorghum vulgare</name>
    <dbReference type="NCBI Taxonomy" id="4558"/>
    <lineage>
        <taxon>Eukaryota</taxon>
        <taxon>Viridiplantae</taxon>
        <taxon>Streptophyta</taxon>
        <taxon>Embryophyta</taxon>
        <taxon>Tracheophyta</taxon>
        <taxon>Spermatophyta</taxon>
        <taxon>Magnoliopsida</taxon>
        <taxon>Liliopsida</taxon>
        <taxon>Poales</taxon>
        <taxon>Poaceae</taxon>
        <taxon>PACMAD clade</taxon>
        <taxon>Panicoideae</taxon>
        <taxon>Andropogonodae</taxon>
        <taxon>Andropogoneae</taxon>
        <taxon>Sorghinae</taxon>
        <taxon>Sorghum</taxon>
    </lineage>
</organism>
<reference evidence="1" key="1">
    <citation type="journal article" date="2019" name="BMC Genomics">
        <title>A new reference genome for Sorghum bicolor reveals high levels of sequence similarity between sweet and grain genotypes: implications for the genetics of sugar metabolism.</title>
        <authorList>
            <person name="Cooper E.A."/>
            <person name="Brenton Z.W."/>
            <person name="Flinn B.S."/>
            <person name="Jenkins J."/>
            <person name="Shu S."/>
            <person name="Flowers D."/>
            <person name="Luo F."/>
            <person name="Wang Y."/>
            <person name="Xia P."/>
            <person name="Barry K."/>
            <person name="Daum C."/>
            <person name="Lipzen A."/>
            <person name="Yoshinaga Y."/>
            <person name="Schmutz J."/>
            <person name="Saski C."/>
            <person name="Vermerris W."/>
            <person name="Kresovich S."/>
        </authorList>
    </citation>
    <scope>NUCLEOTIDE SEQUENCE</scope>
</reference>
<dbReference type="EMBL" id="CM027686">
    <property type="protein sequence ID" value="KAG0522011.1"/>
    <property type="molecule type" value="Genomic_DNA"/>
</dbReference>
<proteinExistence type="predicted"/>
<evidence type="ECO:0000313" key="1">
    <source>
        <dbReference type="EMBL" id="KAG0522011.1"/>
    </source>
</evidence>
<accession>A0A921U8V0</accession>
<dbReference type="Proteomes" id="UP000807115">
    <property type="component" value="Chromosome 7"/>
</dbReference>
<dbReference type="AlphaFoldDB" id="A0A921U8V0"/>
<sequence length="52" mass="5756">MFLAILSRIRSRIFLGGSGDGNGWIYVDAYFRSRSSMCGGGVLECRQHPDSD</sequence>
<reference evidence="1" key="2">
    <citation type="submission" date="2020-10" db="EMBL/GenBank/DDBJ databases">
        <authorList>
            <person name="Cooper E.A."/>
            <person name="Brenton Z.W."/>
            <person name="Flinn B.S."/>
            <person name="Jenkins J."/>
            <person name="Shu S."/>
            <person name="Flowers D."/>
            <person name="Luo F."/>
            <person name="Wang Y."/>
            <person name="Xia P."/>
            <person name="Barry K."/>
            <person name="Daum C."/>
            <person name="Lipzen A."/>
            <person name="Yoshinaga Y."/>
            <person name="Schmutz J."/>
            <person name="Saski C."/>
            <person name="Vermerris W."/>
            <person name="Kresovich S."/>
        </authorList>
    </citation>
    <scope>NUCLEOTIDE SEQUENCE</scope>
</reference>
<name>A0A921U8V0_SORBI</name>